<dbReference type="PANTHER" id="PTHR15175">
    <property type="entry name" value="NEUTROPHIL CYTOSOLIC FACTOR 2, NEUTROPHIL NADPH OXIDASE FACTOR 2"/>
    <property type="match status" value="1"/>
</dbReference>
<dbReference type="Gene3D" id="1.25.40.10">
    <property type="entry name" value="Tetratricopeptide repeat domain"/>
    <property type="match status" value="1"/>
</dbReference>
<dbReference type="AlphaFoldDB" id="A0AAD5Y3H1"/>
<dbReference type="InterPro" id="IPR019734">
    <property type="entry name" value="TPR_rpt"/>
</dbReference>
<evidence type="ECO:0000313" key="4">
    <source>
        <dbReference type="EMBL" id="KAJ3257676.1"/>
    </source>
</evidence>
<dbReference type="SUPFAM" id="SSF54277">
    <property type="entry name" value="CAD &amp; PB1 domains"/>
    <property type="match status" value="1"/>
</dbReference>
<name>A0AAD5Y3H1_9FUNG</name>
<evidence type="ECO:0000259" key="3">
    <source>
        <dbReference type="Pfam" id="PF00564"/>
    </source>
</evidence>
<dbReference type="Proteomes" id="UP001210925">
    <property type="component" value="Unassembled WGS sequence"/>
</dbReference>
<dbReference type="SUPFAM" id="SSF48452">
    <property type="entry name" value="TPR-like"/>
    <property type="match status" value="1"/>
</dbReference>
<accession>A0AAD5Y3H1</accession>
<feature type="domain" description="PB1" evidence="3">
    <location>
        <begin position="363"/>
        <end position="434"/>
    </location>
</feature>
<dbReference type="PROSITE" id="PS50005">
    <property type="entry name" value="TPR"/>
    <property type="match status" value="1"/>
</dbReference>
<evidence type="ECO:0000256" key="1">
    <source>
        <dbReference type="PROSITE-ProRule" id="PRU00339"/>
    </source>
</evidence>
<dbReference type="SMART" id="SM00028">
    <property type="entry name" value="TPR"/>
    <property type="match status" value="3"/>
</dbReference>
<dbReference type="Pfam" id="PF00564">
    <property type="entry name" value="PB1"/>
    <property type="match status" value="1"/>
</dbReference>
<dbReference type="Gene3D" id="3.10.20.90">
    <property type="entry name" value="Phosphatidylinositol 3-kinase Catalytic Subunit, Chain A, domain 1"/>
    <property type="match status" value="1"/>
</dbReference>
<keyword evidence="5" id="KW-1185">Reference proteome</keyword>
<keyword evidence="1" id="KW-0802">TPR repeat</keyword>
<dbReference type="Pfam" id="PF13181">
    <property type="entry name" value="TPR_8"/>
    <property type="match status" value="2"/>
</dbReference>
<reference evidence="4" key="1">
    <citation type="submission" date="2020-05" db="EMBL/GenBank/DDBJ databases">
        <title>Phylogenomic resolution of chytrid fungi.</title>
        <authorList>
            <person name="Stajich J.E."/>
            <person name="Amses K."/>
            <person name="Simmons R."/>
            <person name="Seto K."/>
            <person name="Myers J."/>
            <person name="Bonds A."/>
            <person name="Quandt C.A."/>
            <person name="Barry K."/>
            <person name="Liu P."/>
            <person name="Grigoriev I."/>
            <person name="Longcore J.E."/>
            <person name="James T.Y."/>
        </authorList>
    </citation>
    <scope>NUCLEOTIDE SEQUENCE</scope>
    <source>
        <strain evidence="4">PLAUS21</strain>
    </source>
</reference>
<protein>
    <recommendedName>
        <fullName evidence="3">PB1 domain-containing protein</fullName>
    </recommendedName>
</protein>
<proteinExistence type="predicted"/>
<comment type="caution">
    <text evidence="4">The sequence shown here is derived from an EMBL/GenBank/DDBJ whole genome shotgun (WGS) entry which is preliminary data.</text>
</comment>
<feature type="region of interest" description="Disordered" evidence="2">
    <location>
        <begin position="255"/>
        <end position="360"/>
    </location>
</feature>
<gene>
    <name evidence="4" type="ORF">HK103_004303</name>
</gene>
<evidence type="ECO:0000313" key="5">
    <source>
        <dbReference type="Proteomes" id="UP001210925"/>
    </source>
</evidence>
<feature type="repeat" description="TPR" evidence="1">
    <location>
        <begin position="70"/>
        <end position="103"/>
    </location>
</feature>
<dbReference type="EMBL" id="JADGKB010000035">
    <property type="protein sequence ID" value="KAJ3257676.1"/>
    <property type="molecule type" value="Genomic_DNA"/>
</dbReference>
<dbReference type="InterPro" id="IPR011990">
    <property type="entry name" value="TPR-like_helical_dom_sf"/>
</dbReference>
<dbReference type="PANTHER" id="PTHR15175:SF0">
    <property type="entry name" value="SH3 DOMAIN-CONTAINING PROTEIN C23A1.17"/>
    <property type="match status" value="1"/>
</dbReference>
<dbReference type="InterPro" id="IPR000270">
    <property type="entry name" value="PB1_dom"/>
</dbReference>
<organism evidence="4 5">
    <name type="scientific">Boothiomyces macroporosus</name>
    <dbReference type="NCBI Taxonomy" id="261099"/>
    <lineage>
        <taxon>Eukaryota</taxon>
        <taxon>Fungi</taxon>
        <taxon>Fungi incertae sedis</taxon>
        <taxon>Chytridiomycota</taxon>
        <taxon>Chytridiomycota incertae sedis</taxon>
        <taxon>Chytridiomycetes</taxon>
        <taxon>Rhizophydiales</taxon>
        <taxon>Terramycetaceae</taxon>
        <taxon>Boothiomyces</taxon>
    </lineage>
</organism>
<sequence length="453" mass="51147">MTTKDELQFWVEANDAYKLGNLQDALELFRNVGPYSKILFNIGMIYSRIDDHESSNIMFTQCLQLDQFCAVAYVQKGYACFMLYEYEQAEACFKKALELLLENDFIDYEQLGLKFKLYRCEILYNIAMCCEQLNDNNGASRYIQEASKHMKTDDHRSVIGSSRRNDNVTLFTVPFSCIFSLSDQKIKNLKKKEFLGEAKLVIDSDGGGPDGPGFIGFTGATAVLDIEVNATTTLARKKTVKEEPKSLLKAASSPFLGKSDYKQPATIGRSQTETKRTPNPPISRSQTAPRAPPKDSNPRSRDERPRSPPKSREPTETKKIYSRKSSLPTSRAPKVEPDPMPRSKTLGRSRGSGSDSGYEEAGTIRVKIHTDKSTISMNVSQNIKFDQFLDDVCDKMNRNDTPQLCFPDEDDPDTMITVVDDDDFFMVMSTSSKIKHFYIAKEGAKDNDVLDFY</sequence>
<evidence type="ECO:0000256" key="2">
    <source>
        <dbReference type="SAM" id="MobiDB-lite"/>
    </source>
</evidence>
<feature type="compositionally biased region" description="Basic and acidic residues" evidence="2">
    <location>
        <begin position="292"/>
        <end position="319"/>
    </location>
</feature>
<dbReference type="InterPro" id="IPR051864">
    <property type="entry name" value="NCF2_NOXA1"/>
</dbReference>